<protein>
    <recommendedName>
        <fullName evidence="3">Transposase</fullName>
    </recommendedName>
</protein>
<comment type="caution">
    <text evidence="1">The sequence shown here is derived from an EMBL/GenBank/DDBJ whole genome shotgun (WGS) entry which is preliminary data.</text>
</comment>
<reference evidence="1 2" key="1">
    <citation type="submission" date="2022-08" db="EMBL/GenBank/DDBJ databases">
        <authorList>
            <person name="Somphong A."/>
            <person name="Phongsopitanun W."/>
        </authorList>
    </citation>
    <scope>NUCLEOTIDE SEQUENCE [LARGE SCALE GENOMIC DNA]</scope>
    <source>
        <strain evidence="1 2">LP11</strain>
    </source>
</reference>
<dbReference type="EMBL" id="JANUGP010000004">
    <property type="protein sequence ID" value="MCS0601018.1"/>
    <property type="molecule type" value="Genomic_DNA"/>
</dbReference>
<dbReference type="RefSeq" id="WP_258777380.1">
    <property type="nucleotide sequence ID" value="NZ_JANUGP010000004.1"/>
</dbReference>
<evidence type="ECO:0000313" key="2">
    <source>
        <dbReference type="Proteomes" id="UP001205612"/>
    </source>
</evidence>
<organism evidence="1 2">
    <name type="scientific">Streptomyces pyxinicus</name>
    <dbReference type="NCBI Taxonomy" id="2970331"/>
    <lineage>
        <taxon>Bacteria</taxon>
        <taxon>Bacillati</taxon>
        <taxon>Actinomycetota</taxon>
        <taxon>Actinomycetes</taxon>
        <taxon>Kitasatosporales</taxon>
        <taxon>Streptomycetaceae</taxon>
        <taxon>Streptomyces</taxon>
    </lineage>
</organism>
<dbReference type="Proteomes" id="UP001205612">
    <property type="component" value="Unassembled WGS sequence"/>
</dbReference>
<accession>A0ABT2AXQ1</accession>
<gene>
    <name evidence="1" type="ORF">NX794_07195</name>
</gene>
<sequence>MEHGNAESAKALLGGLIRSRTRVDTNFGELIEFSEFVRRMETEPGWDWRS</sequence>
<keyword evidence="2" id="KW-1185">Reference proteome</keyword>
<name>A0ABT2AXQ1_9ACTN</name>
<evidence type="ECO:0008006" key="3">
    <source>
        <dbReference type="Google" id="ProtNLM"/>
    </source>
</evidence>
<proteinExistence type="predicted"/>
<evidence type="ECO:0000313" key="1">
    <source>
        <dbReference type="EMBL" id="MCS0601018.1"/>
    </source>
</evidence>